<keyword evidence="3" id="KW-1185">Reference proteome</keyword>
<accession>A0A917H383</accession>
<dbReference type="Pfam" id="PF00561">
    <property type="entry name" value="Abhydrolase_1"/>
    <property type="match status" value="1"/>
</dbReference>
<name>A0A917H383_9MICC</name>
<evidence type="ECO:0000313" key="2">
    <source>
        <dbReference type="EMBL" id="GGG65997.1"/>
    </source>
</evidence>
<dbReference type="EMBL" id="BMEQ01000022">
    <property type="protein sequence ID" value="GGG65997.1"/>
    <property type="molecule type" value="Genomic_DNA"/>
</dbReference>
<dbReference type="InterPro" id="IPR000073">
    <property type="entry name" value="AB_hydrolase_1"/>
</dbReference>
<dbReference type="AlphaFoldDB" id="A0A917H383"/>
<sequence>MSEHFRLETPVGTLAVRTVGDPGLPVALLWHSLFVDDSSWTRVERDLAADRRLVLVTGPGHGASSDPGHRYTLEDCAAAAAAVIDALEIQEPVDWVGNAWGGHVGIVFAATWPQRCRSLIAIGAPVHAYTLKNRLRVRALLDVYRLAGPVTFIRDAVAGALLSAQTHQRDREAQRLVRSAFAGADRHGMANAVESISLRRPDLTPMLSLVSVPTLFITGSEHPDWSPAQAEAASRLLPHGSAATVDEAAYLAPLEEPAEVTRLVRNFWRDTA</sequence>
<gene>
    <name evidence="2" type="ORF">GCM10011374_32480</name>
</gene>
<evidence type="ECO:0000259" key="1">
    <source>
        <dbReference type="Pfam" id="PF00561"/>
    </source>
</evidence>
<feature type="domain" description="AB hydrolase-1" evidence="1">
    <location>
        <begin position="39"/>
        <end position="173"/>
    </location>
</feature>
<proteinExistence type="predicted"/>
<protein>
    <submittedName>
        <fullName evidence="2">Hydrolase, alpha/beta fold protein</fullName>
    </submittedName>
</protein>
<organism evidence="2 3">
    <name type="scientific">Kocuria dechangensis</name>
    <dbReference type="NCBI Taxonomy" id="1176249"/>
    <lineage>
        <taxon>Bacteria</taxon>
        <taxon>Bacillati</taxon>
        <taxon>Actinomycetota</taxon>
        <taxon>Actinomycetes</taxon>
        <taxon>Micrococcales</taxon>
        <taxon>Micrococcaceae</taxon>
        <taxon>Kocuria</taxon>
    </lineage>
</organism>
<dbReference type="RefSeq" id="WP_188539106.1">
    <property type="nucleotide sequence ID" value="NZ_BMEQ01000022.1"/>
</dbReference>
<dbReference type="PANTHER" id="PTHR43798">
    <property type="entry name" value="MONOACYLGLYCEROL LIPASE"/>
    <property type="match status" value="1"/>
</dbReference>
<dbReference type="Proteomes" id="UP000638848">
    <property type="component" value="Unassembled WGS sequence"/>
</dbReference>
<evidence type="ECO:0000313" key="3">
    <source>
        <dbReference type="Proteomes" id="UP000638848"/>
    </source>
</evidence>
<dbReference type="GO" id="GO:0016787">
    <property type="term" value="F:hydrolase activity"/>
    <property type="evidence" value="ECO:0007669"/>
    <property type="project" value="UniProtKB-KW"/>
</dbReference>
<reference evidence="2" key="2">
    <citation type="submission" date="2020-09" db="EMBL/GenBank/DDBJ databases">
        <authorList>
            <person name="Sun Q."/>
            <person name="Zhou Y."/>
        </authorList>
    </citation>
    <scope>NUCLEOTIDE SEQUENCE</scope>
    <source>
        <strain evidence="2">CGMCC 1.12187</strain>
    </source>
</reference>
<dbReference type="InterPro" id="IPR050266">
    <property type="entry name" value="AB_hydrolase_sf"/>
</dbReference>
<dbReference type="Gene3D" id="3.40.50.1820">
    <property type="entry name" value="alpha/beta hydrolase"/>
    <property type="match status" value="1"/>
</dbReference>
<keyword evidence="2" id="KW-0378">Hydrolase</keyword>
<comment type="caution">
    <text evidence="2">The sequence shown here is derived from an EMBL/GenBank/DDBJ whole genome shotgun (WGS) entry which is preliminary data.</text>
</comment>
<dbReference type="SUPFAM" id="SSF53474">
    <property type="entry name" value="alpha/beta-Hydrolases"/>
    <property type="match status" value="1"/>
</dbReference>
<reference evidence="2" key="1">
    <citation type="journal article" date="2014" name="Int. J. Syst. Evol. Microbiol.">
        <title>Complete genome sequence of Corynebacterium casei LMG S-19264T (=DSM 44701T), isolated from a smear-ripened cheese.</title>
        <authorList>
            <consortium name="US DOE Joint Genome Institute (JGI-PGF)"/>
            <person name="Walter F."/>
            <person name="Albersmeier A."/>
            <person name="Kalinowski J."/>
            <person name="Ruckert C."/>
        </authorList>
    </citation>
    <scope>NUCLEOTIDE SEQUENCE</scope>
    <source>
        <strain evidence="2">CGMCC 1.12187</strain>
    </source>
</reference>
<dbReference type="InterPro" id="IPR029058">
    <property type="entry name" value="AB_hydrolase_fold"/>
</dbReference>